<dbReference type="AlphaFoldDB" id="A0AAD4KYK1"/>
<name>A0AAD4KYK1_9EURO</name>
<comment type="caution">
    <text evidence="3">The sequence shown here is derived from an EMBL/GenBank/DDBJ whole genome shotgun (WGS) entry which is preliminary data.</text>
</comment>
<dbReference type="EMBL" id="JAJTJA010000002">
    <property type="protein sequence ID" value="KAH8703915.1"/>
    <property type="molecule type" value="Genomic_DNA"/>
</dbReference>
<proteinExistence type="predicted"/>
<evidence type="ECO:0000256" key="1">
    <source>
        <dbReference type="ARBA" id="ARBA00022801"/>
    </source>
</evidence>
<dbReference type="InterPro" id="IPR029058">
    <property type="entry name" value="AB_hydrolase_fold"/>
</dbReference>
<protein>
    <submittedName>
        <fullName evidence="3">Epsilon-lactone hydrolase</fullName>
    </submittedName>
</protein>
<keyword evidence="4" id="KW-1185">Reference proteome</keyword>
<sequence length="354" mass="39942">MKHTLSVWETVDAWLGWVSVGARLVSAAICGPFRGPSGADSYHHHLIQAVLKKLTSRFSPLQLQYLFKSYDRLYLEHCRKTGIEPNFVSNERGLKGFWLGSPTAKYVVINFHGGGFATDATESYLEFWPEVARTLSDDGITTGWFNVTYTLTPHATYPTQFCEAVEALRSVIEDLGRSPSEVVLTGDSAGANLCLALLSHLSHPSQDAPALKITEPLKAIVLLSPWLSFRDDWPSMKDNEHKDIDAVEVMERWAQEYLYGRSTNYYIEALEAPETWWEDAQVEQILVLAGTDEMLLDPIKAWTKTFSKVNPETTLIIGRNECHIAPLVWPMFGDKHETQQGLALKNWLGERLRT</sequence>
<dbReference type="InterPro" id="IPR050300">
    <property type="entry name" value="GDXG_lipolytic_enzyme"/>
</dbReference>
<dbReference type="SUPFAM" id="SSF53474">
    <property type="entry name" value="alpha/beta-Hydrolases"/>
    <property type="match status" value="1"/>
</dbReference>
<dbReference type="Pfam" id="PF07859">
    <property type="entry name" value="Abhydrolase_3"/>
    <property type="match status" value="1"/>
</dbReference>
<dbReference type="Proteomes" id="UP001201262">
    <property type="component" value="Unassembled WGS sequence"/>
</dbReference>
<dbReference type="PANTHER" id="PTHR48081:SF31">
    <property type="entry name" value="STERYL ACETYL HYDROLASE MUG81-RELATED"/>
    <property type="match status" value="1"/>
</dbReference>
<reference evidence="3" key="1">
    <citation type="submission" date="2021-12" db="EMBL/GenBank/DDBJ databases">
        <title>Convergent genome expansion in fungi linked to evolution of root-endophyte symbiosis.</title>
        <authorList>
            <consortium name="DOE Joint Genome Institute"/>
            <person name="Ke Y.-H."/>
            <person name="Bonito G."/>
            <person name="Liao H.-L."/>
            <person name="Looney B."/>
            <person name="Rojas-Flechas A."/>
            <person name="Nash J."/>
            <person name="Hameed K."/>
            <person name="Schadt C."/>
            <person name="Martin F."/>
            <person name="Crous P.W."/>
            <person name="Miettinen O."/>
            <person name="Magnuson J.K."/>
            <person name="Labbe J."/>
            <person name="Jacobson D."/>
            <person name="Doktycz M.J."/>
            <person name="Veneault-Fourrey C."/>
            <person name="Kuo A."/>
            <person name="Mondo S."/>
            <person name="Calhoun S."/>
            <person name="Riley R."/>
            <person name="Ohm R."/>
            <person name="LaButti K."/>
            <person name="Andreopoulos B."/>
            <person name="Pangilinan J."/>
            <person name="Nolan M."/>
            <person name="Tritt A."/>
            <person name="Clum A."/>
            <person name="Lipzen A."/>
            <person name="Daum C."/>
            <person name="Barry K."/>
            <person name="Grigoriev I.V."/>
            <person name="Vilgalys R."/>
        </authorList>
    </citation>
    <scope>NUCLEOTIDE SEQUENCE</scope>
    <source>
        <strain evidence="3">PMI_201</strain>
    </source>
</reference>
<dbReference type="GO" id="GO:0016787">
    <property type="term" value="F:hydrolase activity"/>
    <property type="evidence" value="ECO:0007669"/>
    <property type="project" value="UniProtKB-KW"/>
</dbReference>
<dbReference type="GeneID" id="70248171"/>
<evidence type="ECO:0000259" key="2">
    <source>
        <dbReference type="Pfam" id="PF07859"/>
    </source>
</evidence>
<organism evidence="3 4">
    <name type="scientific">Talaromyces proteolyticus</name>
    <dbReference type="NCBI Taxonomy" id="1131652"/>
    <lineage>
        <taxon>Eukaryota</taxon>
        <taxon>Fungi</taxon>
        <taxon>Dikarya</taxon>
        <taxon>Ascomycota</taxon>
        <taxon>Pezizomycotina</taxon>
        <taxon>Eurotiomycetes</taxon>
        <taxon>Eurotiomycetidae</taxon>
        <taxon>Eurotiales</taxon>
        <taxon>Trichocomaceae</taxon>
        <taxon>Talaromyces</taxon>
        <taxon>Talaromyces sect. Bacilispori</taxon>
    </lineage>
</organism>
<evidence type="ECO:0000313" key="4">
    <source>
        <dbReference type="Proteomes" id="UP001201262"/>
    </source>
</evidence>
<dbReference type="Gene3D" id="3.40.50.1820">
    <property type="entry name" value="alpha/beta hydrolase"/>
    <property type="match status" value="1"/>
</dbReference>
<feature type="domain" description="Alpha/beta hydrolase fold-3" evidence="2">
    <location>
        <begin position="108"/>
        <end position="323"/>
    </location>
</feature>
<accession>A0AAD4KYK1</accession>
<keyword evidence="1 3" id="KW-0378">Hydrolase</keyword>
<dbReference type="InterPro" id="IPR013094">
    <property type="entry name" value="AB_hydrolase_3"/>
</dbReference>
<evidence type="ECO:0000313" key="3">
    <source>
        <dbReference type="EMBL" id="KAH8703915.1"/>
    </source>
</evidence>
<dbReference type="PANTHER" id="PTHR48081">
    <property type="entry name" value="AB HYDROLASE SUPERFAMILY PROTEIN C4A8.06C"/>
    <property type="match status" value="1"/>
</dbReference>
<gene>
    <name evidence="3" type="ORF">BGW36DRAFT_394120</name>
</gene>
<dbReference type="RefSeq" id="XP_046076933.1">
    <property type="nucleotide sequence ID" value="XM_046217884.1"/>
</dbReference>